<keyword evidence="3" id="KW-1185">Reference proteome</keyword>
<gene>
    <name evidence="2" type="primary">grpE</name>
    <name evidence="2" type="ORF">J3U88_07050</name>
</gene>
<dbReference type="Pfam" id="PF01025">
    <property type="entry name" value="GrpE"/>
    <property type="match status" value="1"/>
</dbReference>
<comment type="caution">
    <text evidence="2">The sequence shown here is derived from an EMBL/GenBank/DDBJ whole genome shotgun (WGS) entry which is preliminary data.</text>
</comment>
<dbReference type="GO" id="GO:0042803">
    <property type="term" value="F:protein homodimerization activity"/>
    <property type="evidence" value="ECO:0007669"/>
    <property type="project" value="InterPro"/>
</dbReference>
<dbReference type="EMBL" id="JAFREP010000005">
    <property type="protein sequence ID" value="MBO1318205.1"/>
    <property type="molecule type" value="Genomic_DNA"/>
</dbReference>
<dbReference type="InterPro" id="IPR000740">
    <property type="entry name" value="GrpE"/>
</dbReference>
<evidence type="ECO:0000313" key="3">
    <source>
        <dbReference type="Proteomes" id="UP000664417"/>
    </source>
</evidence>
<organism evidence="2 3">
    <name type="scientific">Acanthopleuribacter pedis</name>
    <dbReference type="NCBI Taxonomy" id="442870"/>
    <lineage>
        <taxon>Bacteria</taxon>
        <taxon>Pseudomonadati</taxon>
        <taxon>Acidobacteriota</taxon>
        <taxon>Holophagae</taxon>
        <taxon>Acanthopleuribacterales</taxon>
        <taxon>Acanthopleuribacteraceae</taxon>
        <taxon>Acanthopleuribacter</taxon>
    </lineage>
</organism>
<dbReference type="GO" id="GO:0051087">
    <property type="term" value="F:protein-folding chaperone binding"/>
    <property type="evidence" value="ECO:0007669"/>
    <property type="project" value="InterPro"/>
</dbReference>
<dbReference type="AlphaFoldDB" id="A0A8J7QGM3"/>
<proteinExistence type="predicted"/>
<name>A0A8J7QGM3_9BACT</name>
<keyword evidence="1" id="KW-0143">Chaperone</keyword>
<protein>
    <submittedName>
        <fullName evidence="2">Nucleotide exchange factor GrpE</fullName>
    </submittedName>
</protein>
<accession>A0A8J7QGM3</accession>
<dbReference type="InterPro" id="IPR009012">
    <property type="entry name" value="GrpE_head"/>
</dbReference>
<dbReference type="Gene3D" id="2.30.22.10">
    <property type="entry name" value="Head domain of nucleotide exchange factor GrpE"/>
    <property type="match status" value="1"/>
</dbReference>
<dbReference type="GO" id="GO:0000774">
    <property type="term" value="F:adenyl-nucleotide exchange factor activity"/>
    <property type="evidence" value="ECO:0007669"/>
    <property type="project" value="InterPro"/>
</dbReference>
<dbReference type="SUPFAM" id="SSF51064">
    <property type="entry name" value="Head domain of nucleotide exchange factor GrpE"/>
    <property type="match status" value="1"/>
</dbReference>
<reference evidence="2" key="1">
    <citation type="submission" date="2021-03" db="EMBL/GenBank/DDBJ databases">
        <authorList>
            <person name="Wang G."/>
        </authorList>
    </citation>
    <scope>NUCLEOTIDE SEQUENCE</scope>
    <source>
        <strain evidence="2">KCTC 12899</strain>
    </source>
</reference>
<sequence>MPKAPADIEPLVERFRHYLSQDCPEPNPEADMGASALVLHREMTQLKSEVRRETRILQDGLQQFEGACAAIEVSRGVMEQLGATQQADLDARVETQVRELIRPILLDMIMVCDKLHAEHQAMKDFKPGWSGRVFAKEAKLLATVTEGREALTHRLQNQLAQYGLEPIPTLGLPFDGRFMKVGEVVHQADQEDGLVTGELLPGYTWRDEVLRYAEVQVNRGEGGNDGAPSS</sequence>
<dbReference type="GO" id="GO:0006457">
    <property type="term" value="P:protein folding"/>
    <property type="evidence" value="ECO:0007669"/>
    <property type="project" value="InterPro"/>
</dbReference>
<dbReference type="Proteomes" id="UP000664417">
    <property type="component" value="Unassembled WGS sequence"/>
</dbReference>
<evidence type="ECO:0000256" key="1">
    <source>
        <dbReference type="ARBA" id="ARBA00023186"/>
    </source>
</evidence>
<evidence type="ECO:0000313" key="2">
    <source>
        <dbReference type="EMBL" id="MBO1318205.1"/>
    </source>
</evidence>
<dbReference type="RefSeq" id="WP_207857852.1">
    <property type="nucleotide sequence ID" value="NZ_JAFREP010000005.1"/>
</dbReference>